<protein>
    <recommendedName>
        <fullName evidence="4">Secreted protein</fullName>
    </recommendedName>
</protein>
<feature type="signal peptide" evidence="1">
    <location>
        <begin position="1"/>
        <end position="19"/>
    </location>
</feature>
<proteinExistence type="predicted"/>
<keyword evidence="1" id="KW-0732">Signal</keyword>
<name>A0AAN8X9S6_HALRR</name>
<evidence type="ECO:0008006" key="4">
    <source>
        <dbReference type="Google" id="ProtNLM"/>
    </source>
</evidence>
<dbReference type="Proteomes" id="UP001381693">
    <property type="component" value="Unassembled WGS sequence"/>
</dbReference>
<evidence type="ECO:0000313" key="3">
    <source>
        <dbReference type="Proteomes" id="UP001381693"/>
    </source>
</evidence>
<organism evidence="2 3">
    <name type="scientific">Halocaridina rubra</name>
    <name type="common">Hawaiian red shrimp</name>
    <dbReference type="NCBI Taxonomy" id="373956"/>
    <lineage>
        <taxon>Eukaryota</taxon>
        <taxon>Metazoa</taxon>
        <taxon>Ecdysozoa</taxon>
        <taxon>Arthropoda</taxon>
        <taxon>Crustacea</taxon>
        <taxon>Multicrustacea</taxon>
        <taxon>Malacostraca</taxon>
        <taxon>Eumalacostraca</taxon>
        <taxon>Eucarida</taxon>
        <taxon>Decapoda</taxon>
        <taxon>Pleocyemata</taxon>
        <taxon>Caridea</taxon>
        <taxon>Atyoidea</taxon>
        <taxon>Atyidae</taxon>
        <taxon>Halocaridina</taxon>
    </lineage>
</organism>
<accession>A0AAN8X9S6</accession>
<evidence type="ECO:0000256" key="1">
    <source>
        <dbReference type="SAM" id="SignalP"/>
    </source>
</evidence>
<reference evidence="2 3" key="1">
    <citation type="submission" date="2023-11" db="EMBL/GenBank/DDBJ databases">
        <title>Halocaridina rubra genome assembly.</title>
        <authorList>
            <person name="Smith C."/>
        </authorList>
    </citation>
    <scope>NUCLEOTIDE SEQUENCE [LARGE SCALE GENOMIC DNA]</scope>
    <source>
        <strain evidence="2">EP-1</strain>
        <tissue evidence="2">Whole</tissue>
    </source>
</reference>
<comment type="caution">
    <text evidence="2">The sequence shown here is derived from an EMBL/GenBank/DDBJ whole genome shotgun (WGS) entry which is preliminary data.</text>
</comment>
<sequence>MVGIKKLLSCLLCIGSGKAFVCPILTPLPVRDRCSLFSENERALILNIGSWKFVIVLFGEVHPMKAGIINRNTASSWSSE</sequence>
<gene>
    <name evidence="2" type="ORF">SK128_001584</name>
</gene>
<feature type="chain" id="PRO_5042810514" description="Secreted protein" evidence="1">
    <location>
        <begin position="20"/>
        <end position="80"/>
    </location>
</feature>
<dbReference type="EMBL" id="JAXCGZ010009465">
    <property type="protein sequence ID" value="KAK7077148.1"/>
    <property type="molecule type" value="Genomic_DNA"/>
</dbReference>
<evidence type="ECO:0000313" key="2">
    <source>
        <dbReference type="EMBL" id="KAK7077148.1"/>
    </source>
</evidence>
<dbReference type="AlphaFoldDB" id="A0AAN8X9S6"/>
<keyword evidence="3" id="KW-1185">Reference proteome</keyword>